<proteinExistence type="predicted"/>
<dbReference type="EMBL" id="MZNU01000052">
    <property type="protein sequence ID" value="OWP06200.1"/>
    <property type="molecule type" value="Genomic_DNA"/>
</dbReference>
<evidence type="ECO:0000313" key="2">
    <source>
        <dbReference type="Proteomes" id="UP000242519"/>
    </source>
</evidence>
<evidence type="ECO:0000313" key="1">
    <source>
        <dbReference type="EMBL" id="OWP06200.1"/>
    </source>
</evidence>
<dbReference type="AlphaFoldDB" id="A0A218ZF33"/>
<accession>A0A218ZF33</accession>
<organism evidence="1 2">
    <name type="scientific">Diplocarpon coronariae</name>
    <dbReference type="NCBI Taxonomy" id="2795749"/>
    <lineage>
        <taxon>Eukaryota</taxon>
        <taxon>Fungi</taxon>
        <taxon>Dikarya</taxon>
        <taxon>Ascomycota</taxon>
        <taxon>Pezizomycotina</taxon>
        <taxon>Leotiomycetes</taxon>
        <taxon>Helotiales</taxon>
        <taxon>Drepanopezizaceae</taxon>
        <taxon>Diplocarpon</taxon>
    </lineage>
</organism>
<name>A0A218ZF33_9HELO</name>
<reference evidence="1 2" key="1">
    <citation type="submission" date="2017-04" db="EMBL/GenBank/DDBJ databases">
        <title>Draft genome sequence of Marssonina coronaria NL1: causal agent of apple blotch.</title>
        <authorList>
            <person name="Cheng Q."/>
        </authorList>
    </citation>
    <scope>NUCLEOTIDE SEQUENCE [LARGE SCALE GENOMIC DNA]</scope>
    <source>
        <strain evidence="1 2">NL1</strain>
    </source>
</reference>
<sequence>MSIISINFAILWARRYRRREGLTPRACAAVERQDSVLITGTRNIDGGDDTKEPEFGCQNPHLLLAKLRDGSGQGKGRAYAIMRMSENCIMPLVSLQTKLGLGGIRLKMR</sequence>
<dbReference type="InParanoid" id="A0A218ZF33"/>
<dbReference type="Proteomes" id="UP000242519">
    <property type="component" value="Unassembled WGS sequence"/>
</dbReference>
<keyword evidence="2" id="KW-1185">Reference proteome</keyword>
<comment type="caution">
    <text evidence="1">The sequence shown here is derived from an EMBL/GenBank/DDBJ whole genome shotgun (WGS) entry which is preliminary data.</text>
</comment>
<gene>
    <name evidence="1" type="ORF">B2J93_4321</name>
</gene>
<protein>
    <submittedName>
        <fullName evidence="1">Uncharacterized protein</fullName>
    </submittedName>
</protein>